<proteinExistence type="predicted"/>
<dbReference type="AlphaFoldDB" id="A0A9D3Z061"/>
<comment type="caution">
    <text evidence="2">The sequence shown here is derived from an EMBL/GenBank/DDBJ whole genome shotgun (WGS) entry which is preliminary data.</text>
</comment>
<protein>
    <submittedName>
        <fullName evidence="2">Uncharacterized protein</fullName>
    </submittedName>
</protein>
<dbReference type="EMBL" id="JAIWYP010000014">
    <property type="protein sequence ID" value="KAH3710308.1"/>
    <property type="molecule type" value="Genomic_DNA"/>
</dbReference>
<evidence type="ECO:0000313" key="2">
    <source>
        <dbReference type="EMBL" id="KAH3710308.1"/>
    </source>
</evidence>
<dbReference type="Proteomes" id="UP000828390">
    <property type="component" value="Unassembled WGS sequence"/>
</dbReference>
<keyword evidence="3" id="KW-1185">Reference proteome</keyword>
<gene>
    <name evidence="2" type="ORF">DPMN_069783</name>
</gene>
<organism evidence="2 3">
    <name type="scientific">Dreissena polymorpha</name>
    <name type="common">Zebra mussel</name>
    <name type="synonym">Mytilus polymorpha</name>
    <dbReference type="NCBI Taxonomy" id="45954"/>
    <lineage>
        <taxon>Eukaryota</taxon>
        <taxon>Metazoa</taxon>
        <taxon>Spiralia</taxon>
        <taxon>Lophotrochozoa</taxon>
        <taxon>Mollusca</taxon>
        <taxon>Bivalvia</taxon>
        <taxon>Autobranchia</taxon>
        <taxon>Heteroconchia</taxon>
        <taxon>Euheterodonta</taxon>
        <taxon>Imparidentia</taxon>
        <taxon>Neoheterodontei</taxon>
        <taxon>Myida</taxon>
        <taxon>Dreissenoidea</taxon>
        <taxon>Dreissenidae</taxon>
        <taxon>Dreissena</taxon>
    </lineage>
</organism>
<reference evidence="2" key="1">
    <citation type="journal article" date="2019" name="bioRxiv">
        <title>The Genome of the Zebra Mussel, Dreissena polymorpha: A Resource for Invasive Species Research.</title>
        <authorList>
            <person name="McCartney M.A."/>
            <person name="Auch B."/>
            <person name="Kono T."/>
            <person name="Mallez S."/>
            <person name="Zhang Y."/>
            <person name="Obille A."/>
            <person name="Becker A."/>
            <person name="Abrahante J.E."/>
            <person name="Garbe J."/>
            <person name="Badalamenti J.P."/>
            <person name="Herman A."/>
            <person name="Mangelson H."/>
            <person name="Liachko I."/>
            <person name="Sullivan S."/>
            <person name="Sone E.D."/>
            <person name="Koren S."/>
            <person name="Silverstein K.A.T."/>
            <person name="Beckman K.B."/>
            <person name="Gohl D.M."/>
        </authorList>
    </citation>
    <scope>NUCLEOTIDE SEQUENCE</scope>
    <source>
        <strain evidence="2">Duluth1</strain>
        <tissue evidence="2">Whole animal</tissue>
    </source>
</reference>
<accession>A0A9D3Z061</accession>
<name>A0A9D3Z061_DREPO</name>
<reference evidence="2" key="2">
    <citation type="submission" date="2020-11" db="EMBL/GenBank/DDBJ databases">
        <authorList>
            <person name="McCartney M.A."/>
            <person name="Auch B."/>
            <person name="Kono T."/>
            <person name="Mallez S."/>
            <person name="Becker A."/>
            <person name="Gohl D.M."/>
            <person name="Silverstein K.A.T."/>
            <person name="Koren S."/>
            <person name="Bechman K.B."/>
            <person name="Herman A."/>
            <person name="Abrahante J.E."/>
            <person name="Garbe J."/>
        </authorList>
    </citation>
    <scope>NUCLEOTIDE SEQUENCE</scope>
    <source>
        <strain evidence="2">Duluth1</strain>
        <tissue evidence="2">Whole animal</tissue>
    </source>
</reference>
<evidence type="ECO:0000313" key="3">
    <source>
        <dbReference type="Proteomes" id="UP000828390"/>
    </source>
</evidence>
<sequence>MKESVVSEFSTSRCTALDERQVNMHPYLFSTERPALTLSGPKKSSPTLVNGGLSGGVC</sequence>
<feature type="region of interest" description="Disordered" evidence="1">
    <location>
        <begin position="36"/>
        <end position="58"/>
    </location>
</feature>
<evidence type="ECO:0000256" key="1">
    <source>
        <dbReference type="SAM" id="MobiDB-lite"/>
    </source>
</evidence>